<dbReference type="GO" id="GO:0005524">
    <property type="term" value="F:ATP binding"/>
    <property type="evidence" value="ECO:0007669"/>
    <property type="project" value="UniProtKB-KW"/>
</dbReference>
<gene>
    <name evidence="6" type="ORF">IFM89_030965</name>
</gene>
<accession>A0A835IZ49</accession>
<dbReference type="AlphaFoldDB" id="A0A835IZ49"/>
<dbReference type="InterPro" id="IPR011009">
    <property type="entry name" value="Kinase-like_dom_sf"/>
</dbReference>
<keyword evidence="2" id="KW-0808">Transferase</keyword>
<evidence type="ECO:0000256" key="3">
    <source>
        <dbReference type="ARBA" id="ARBA00022741"/>
    </source>
</evidence>
<dbReference type="GO" id="GO:0005952">
    <property type="term" value="C:cAMP-dependent protein kinase complex"/>
    <property type="evidence" value="ECO:0007669"/>
    <property type="project" value="TreeGrafter"/>
</dbReference>
<proteinExistence type="predicted"/>
<keyword evidence="7" id="KW-1185">Reference proteome</keyword>
<evidence type="ECO:0000313" key="7">
    <source>
        <dbReference type="Proteomes" id="UP000631114"/>
    </source>
</evidence>
<dbReference type="OrthoDB" id="162894at2759"/>
<keyword evidence="1" id="KW-0723">Serine/threonine-protein kinase</keyword>
<keyword evidence="3" id="KW-0547">Nucleotide-binding</keyword>
<dbReference type="SUPFAM" id="SSF56112">
    <property type="entry name" value="Protein kinase-like (PK-like)"/>
    <property type="match status" value="1"/>
</dbReference>
<evidence type="ECO:0000313" key="6">
    <source>
        <dbReference type="EMBL" id="KAF9626118.1"/>
    </source>
</evidence>
<name>A0A835IZ49_9MAGN</name>
<dbReference type="Gene3D" id="1.10.510.10">
    <property type="entry name" value="Transferase(Phosphotransferase) domain 1"/>
    <property type="match status" value="1"/>
</dbReference>
<dbReference type="PANTHER" id="PTHR24353:SF127">
    <property type="entry name" value="PROTEIN PHOSPHATASE 2C AND CYCLIC NUCLEOTIDE-BINDING_KINASE DOMAIN-CONTAINING PROTEIN"/>
    <property type="match status" value="1"/>
</dbReference>
<keyword evidence="4" id="KW-0418">Kinase</keyword>
<evidence type="ECO:0000256" key="2">
    <source>
        <dbReference type="ARBA" id="ARBA00022679"/>
    </source>
</evidence>
<keyword evidence="5" id="KW-0067">ATP-binding</keyword>
<organism evidence="6 7">
    <name type="scientific">Coptis chinensis</name>
    <dbReference type="NCBI Taxonomy" id="261450"/>
    <lineage>
        <taxon>Eukaryota</taxon>
        <taxon>Viridiplantae</taxon>
        <taxon>Streptophyta</taxon>
        <taxon>Embryophyta</taxon>
        <taxon>Tracheophyta</taxon>
        <taxon>Spermatophyta</taxon>
        <taxon>Magnoliopsida</taxon>
        <taxon>Ranunculales</taxon>
        <taxon>Ranunculaceae</taxon>
        <taxon>Coptidoideae</taxon>
        <taxon>Coptis</taxon>
    </lineage>
</organism>
<evidence type="ECO:0000256" key="5">
    <source>
        <dbReference type="ARBA" id="ARBA00022840"/>
    </source>
</evidence>
<dbReference type="EMBL" id="JADFTS010000001">
    <property type="protein sequence ID" value="KAF9626118.1"/>
    <property type="molecule type" value="Genomic_DNA"/>
</dbReference>
<reference evidence="6 7" key="1">
    <citation type="submission" date="2020-10" db="EMBL/GenBank/DDBJ databases">
        <title>The Coptis chinensis genome and diversification of protoberbering-type alkaloids.</title>
        <authorList>
            <person name="Wang B."/>
            <person name="Shu S."/>
            <person name="Song C."/>
            <person name="Liu Y."/>
        </authorList>
    </citation>
    <scope>NUCLEOTIDE SEQUENCE [LARGE SCALE GENOMIC DNA]</scope>
    <source>
        <strain evidence="6">HL-2020</strain>
        <tissue evidence="6">Leaf</tissue>
    </source>
</reference>
<dbReference type="PANTHER" id="PTHR24353">
    <property type="entry name" value="CYCLIC NUCLEOTIDE-DEPENDENT PROTEIN KINASE"/>
    <property type="match status" value="1"/>
</dbReference>
<dbReference type="GO" id="GO:0004691">
    <property type="term" value="F:cAMP-dependent protein kinase activity"/>
    <property type="evidence" value="ECO:0007669"/>
    <property type="project" value="TreeGrafter"/>
</dbReference>
<sequence>MYFSPLIQLVDFRFGKKLSGERTFTICGMTDSVGPEIIQGKGHTYAADWSCLVTKGE</sequence>
<evidence type="ECO:0000256" key="4">
    <source>
        <dbReference type="ARBA" id="ARBA00022777"/>
    </source>
</evidence>
<dbReference type="Proteomes" id="UP000631114">
    <property type="component" value="Unassembled WGS sequence"/>
</dbReference>
<protein>
    <submittedName>
        <fullName evidence="6">Uncharacterized protein</fullName>
    </submittedName>
</protein>
<evidence type="ECO:0000256" key="1">
    <source>
        <dbReference type="ARBA" id="ARBA00022527"/>
    </source>
</evidence>
<comment type="caution">
    <text evidence="6">The sequence shown here is derived from an EMBL/GenBank/DDBJ whole genome shotgun (WGS) entry which is preliminary data.</text>
</comment>